<keyword evidence="2" id="KW-1185">Reference proteome</keyword>
<reference evidence="2" key="1">
    <citation type="journal article" date="2014" name="Science">
        <title>Ancient hybridizations among the ancestral genomes of bread wheat.</title>
        <authorList>
            <consortium name="International Wheat Genome Sequencing Consortium,"/>
            <person name="Marcussen T."/>
            <person name="Sandve S.R."/>
            <person name="Heier L."/>
            <person name="Spannagl M."/>
            <person name="Pfeifer M."/>
            <person name="Jakobsen K.S."/>
            <person name="Wulff B.B."/>
            <person name="Steuernagel B."/>
            <person name="Mayer K.F."/>
            <person name="Olsen O.A."/>
        </authorList>
    </citation>
    <scope>NUCLEOTIDE SEQUENCE [LARGE SCALE GENOMIC DNA]</scope>
    <source>
        <strain evidence="2">cv. AL8/78</strain>
    </source>
</reference>
<reference evidence="2" key="2">
    <citation type="journal article" date="2017" name="Nat. Plants">
        <title>The Aegilops tauschii genome reveals multiple impacts of transposons.</title>
        <authorList>
            <person name="Zhao G."/>
            <person name="Zou C."/>
            <person name="Li K."/>
            <person name="Wang K."/>
            <person name="Li T."/>
            <person name="Gao L."/>
            <person name="Zhang X."/>
            <person name="Wang H."/>
            <person name="Yang Z."/>
            <person name="Liu X."/>
            <person name="Jiang W."/>
            <person name="Mao L."/>
            <person name="Kong X."/>
            <person name="Jiao Y."/>
            <person name="Jia J."/>
        </authorList>
    </citation>
    <scope>NUCLEOTIDE SEQUENCE [LARGE SCALE GENOMIC DNA]</scope>
    <source>
        <strain evidence="2">cv. AL8/78</strain>
    </source>
</reference>
<organism evidence="1 2">
    <name type="scientific">Aegilops tauschii subsp. strangulata</name>
    <name type="common">Goatgrass</name>
    <dbReference type="NCBI Taxonomy" id="200361"/>
    <lineage>
        <taxon>Eukaryota</taxon>
        <taxon>Viridiplantae</taxon>
        <taxon>Streptophyta</taxon>
        <taxon>Embryophyta</taxon>
        <taxon>Tracheophyta</taxon>
        <taxon>Spermatophyta</taxon>
        <taxon>Magnoliopsida</taxon>
        <taxon>Liliopsida</taxon>
        <taxon>Poales</taxon>
        <taxon>Poaceae</taxon>
        <taxon>BOP clade</taxon>
        <taxon>Pooideae</taxon>
        <taxon>Triticodae</taxon>
        <taxon>Triticeae</taxon>
        <taxon>Triticinae</taxon>
        <taxon>Aegilops</taxon>
    </lineage>
</organism>
<dbReference type="EnsemblPlants" id="AET3Gv21226300.11">
    <property type="protein sequence ID" value="AET3Gv21226300.11"/>
    <property type="gene ID" value="AET3Gv21226300"/>
</dbReference>
<reference evidence="1" key="4">
    <citation type="submission" date="2019-03" db="UniProtKB">
        <authorList>
            <consortium name="EnsemblPlants"/>
        </authorList>
    </citation>
    <scope>IDENTIFICATION</scope>
</reference>
<dbReference type="AlphaFoldDB" id="A0A453GV78"/>
<name>A0A453GV78_AEGTS</name>
<dbReference type="Gramene" id="AET3Gv21226300.11">
    <property type="protein sequence ID" value="AET3Gv21226300.11"/>
    <property type="gene ID" value="AET3Gv21226300"/>
</dbReference>
<reference evidence="1" key="3">
    <citation type="journal article" date="2017" name="Nature">
        <title>Genome sequence of the progenitor of the wheat D genome Aegilops tauschii.</title>
        <authorList>
            <person name="Luo M.C."/>
            <person name="Gu Y.Q."/>
            <person name="Puiu D."/>
            <person name="Wang H."/>
            <person name="Twardziok S.O."/>
            <person name="Deal K.R."/>
            <person name="Huo N."/>
            <person name="Zhu T."/>
            <person name="Wang L."/>
            <person name="Wang Y."/>
            <person name="McGuire P.E."/>
            <person name="Liu S."/>
            <person name="Long H."/>
            <person name="Ramasamy R.K."/>
            <person name="Rodriguez J.C."/>
            <person name="Van S.L."/>
            <person name="Yuan L."/>
            <person name="Wang Z."/>
            <person name="Xia Z."/>
            <person name="Xiao L."/>
            <person name="Anderson O.D."/>
            <person name="Ouyang S."/>
            <person name="Liang Y."/>
            <person name="Zimin A.V."/>
            <person name="Pertea G."/>
            <person name="Qi P."/>
            <person name="Bennetzen J.L."/>
            <person name="Dai X."/>
            <person name="Dawson M.W."/>
            <person name="Muller H.G."/>
            <person name="Kugler K."/>
            <person name="Rivarola-Duarte L."/>
            <person name="Spannagl M."/>
            <person name="Mayer K.F.X."/>
            <person name="Lu F.H."/>
            <person name="Bevan M.W."/>
            <person name="Leroy P."/>
            <person name="Li P."/>
            <person name="You F.M."/>
            <person name="Sun Q."/>
            <person name="Liu Z."/>
            <person name="Lyons E."/>
            <person name="Wicker T."/>
            <person name="Salzberg S.L."/>
            <person name="Devos K.M."/>
            <person name="Dvorak J."/>
        </authorList>
    </citation>
    <scope>NUCLEOTIDE SEQUENCE [LARGE SCALE GENOMIC DNA]</scope>
    <source>
        <strain evidence="1">cv. AL8/78</strain>
    </source>
</reference>
<evidence type="ECO:0000313" key="2">
    <source>
        <dbReference type="Proteomes" id="UP000015105"/>
    </source>
</evidence>
<evidence type="ECO:0000313" key="1">
    <source>
        <dbReference type="EnsemblPlants" id="AET3Gv21226300.11"/>
    </source>
</evidence>
<protein>
    <submittedName>
        <fullName evidence="1">Uncharacterized protein</fullName>
    </submittedName>
</protein>
<dbReference type="Proteomes" id="UP000015105">
    <property type="component" value="Chromosome 3D"/>
</dbReference>
<sequence length="66" mass="7489">SSVMLKTSNHLCSLKFWGRNVKISITLMTILLPNCHHSLLEIETGADCVCHLFHLWQCTCVSDVIF</sequence>
<accession>A0A453GV78</accession>
<proteinExistence type="predicted"/>
<reference evidence="1" key="5">
    <citation type="journal article" date="2021" name="G3 (Bethesda)">
        <title>Aegilops tauschii genome assembly Aet v5.0 features greater sequence contiguity and improved annotation.</title>
        <authorList>
            <person name="Wang L."/>
            <person name="Zhu T."/>
            <person name="Rodriguez J.C."/>
            <person name="Deal K.R."/>
            <person name="Dubcovsky J."/>
            <person name="McGuire P.E."/>
            <person name="Lux T."/>
            <person name="Spannagl M."/>
            <person name="Mayer K.F.X."/>
            <person name="Baldrich P."/>
            <person name="Meyers B.C."/>
            <person name="Huo N."/>
            <person name="Gu Y.Q."/>
            <person name="Zhou H."/>
            <person name="Devos K.M."/>
            <person name="Bennetzen J.L."/>
            <person name="Unver T."/>
            <person name="Budak H."/>
            <person name="Gulick P.J."/>
            <person name="Galiba G."/>
            <person name="Kalapos B."/>
            <person name="Nelson D.R."/>
            <person name="Li P."/>
            <person name="You F.M."/>
            <person name="Luo M.C."/>
            <person name="Dvorak J."/>
        </authorList>
    </citation>
    <scope>NUCLEOTIDE SEQUENCE [LARGE SCALE GENOMIC DNA]</scope>
    <source>
        <strain evidence="1">cv. AL8/78</strain>
    </source>
</reference>